<keyword evidence="3" id="KW-0732">Signal</keyword>
<organism evidence="4 5">
    <name type="scientific">Rhodocollybia butyracea</name>
    <dbReference type="NCBI Taxonomy" id="206335"/>
    <lineage>
        <taxon>Eukaryota</taxon>
        <taxon>Fungi</taxon>
        <taxon>Dikarya</taxon>
        <taxon>Basidiomycota</taxon>
        <taxon>Agaricomycotina</taxon>
        <taxon>Agaricomycetes</taxon>
        <taxon>Agaricomycetidae</taxon>
        <taxon>Agaricales</taxon>
        <taxon>Marasmiineae</taxon>
        <taxon>Omphalotaceae</taxon>
        <taxon>Rhodocollybia</taxon>
    </lineage>
</organism>
<evidence type="ECO:0000256" key="3">
    <source>
        <dbReference type="SAM" id="SignalP"/>
    </source>
</evidence>
<reference evidence="4" key="1">
    <citation type="submission" date="2020-11" db="EMBL/GenBank/DDBJ databases">
        <authorList>
            <consortium name="DOE Joint Genome Institute"/>
            <person name="Ahrendt S."/>
            <person name="Riley R."/>
            <person name="Andreopoulos W."/>
            <person name="Labutti K."/>
            <person name="Pangilinan J."/>
            <person name="Ruiz-Duenas F.J."/>
            <person name="Barrasa J.M."/>
            <person name="Sanchez-Garcia M."/>
            <person name="Camarero S."/>
            <person name="Miyauchi S."/>
            <person name="Serrano A."/>
            <person name="Linde D."/>
            <person name="Babiker R."/>
            <person name="Drula E."/>
            <person name="Ayuso-Fernandez I."/>
            <person name="Pacheco R."/>
            <person name="Padilla G."/>
            <person name="Ferreira P."/>
            <person name="Barriuso J."/>
            <person name="Kellner H."/>
            <person name="Castanera R."/>
            <person name="Alfaro M."/>
            <person name="Ramirez L."/>
            <person name="Pisabarro A.G."/>
            <person name="Kuo A."/>
            <person name="Tritt A."/>
            <person name="Lipzen A."/>
            <person name="He G."/>
            <person name="Yan M."/>
            <person name="Ng V."/>
            <person name="Cullen D."/>
            <person name="Martin F."/>
            <person name="Rosso M.-N."/>
            <person name="Henrissat B."/>
            <person name="Hibbett D."/>
            <person name="Martinez A.T."/>
            <person name="Grigoriev I.V."/>
        </authorList>
    </citation>
    <scope>NUCLEOTIDE SEQUENCE</scope>
    <source>
        <strain evidence="4">AH 40177</strain>
    </source>
</reference>
<feature type="region of interest" description="Disordered" evidence="1">
    <location>
        <begin position="221"/>
        <end position="259"/>
    </location>
</feature>
<feature type="compositionally biased region" description="Polar residues" evidence="1">
    <location>
        <begin position="231"/>
        <end position="247"/>
    </location>
</feature>
<protein>
    <submittedName>
        <fullName evidence="4">Uncharacterized protein</fullName>
    </submittedName>
</protein>
<feature type="compositionally biased region" description="Low complexity" evidence="1">
    <location>
        <begin position="166"/>
        <end position="185"/>
    </location>
</feature>
<dbReference type="AlphaFoldDB" id="A0A9P5PYW3"/>
<dbReference type="OrthoDB" id="2576311at2759"/>
<dbReference type="Proteomes" id="UP000772434">
    <property type="component" value="Unassembled WGS sequence"/>
</dbReference>
<evidence type="ECO:0000313" key="5">
    <source>
        <dbReference type="Proteomes" id="UP000772434"/>
    </source>
</evidence>
<dbReference type="Gene3D" id="1.20.5.510">
    <property type="entry name" value="Single helix bin"/>
    <property type="match status" value="1"/>
</dbReference>
<proteinExistence type="predicted"/>
<comment type="caution">
    <text evidence="4">The sequence shown here is derived from an EMBL/GenBank/DDBJ whole genome shotgun (WGS) entry which is preliminary data.</text>
</comment>
<gene>
    <name evidence="4" type="ORF">BDP27DRAFT_1443570</name>
</gene>
<sequence length="259" mass="27197">MASTIFTVFALLFLQADRVRSATFVPASCNSSEGYGWANNSLGQDPCTVATFLGGACNGGQYSIPAINSTESYSGPNSTEQNSCRCSTVFYSVLMACAACQGGAPITWSSYAMSCHTVYVADFNETIPPGTAVQHWAYLNVTLNGFNATTAQLDGDSPESVGVPQATLSSTPSSTSAASTASSKSNTGAIAGGVVGGIVFVVLIVAAAFWFLRRRRSQPPVSHRELLSPDMTGTAQTITSYPSTQQRIYDPPTQVPILR</sequence>
<keyword evidence="2" id="KW-1133">Transmembrane helix</keyword>
<dbReference type="PANTHER" id="PTHR16861:SF7">
    <property type="entry name" value="MEMBRANE ANCHOR OPY2 N-TERMINAL DOMAIN-CONTAINING PROTEIN"/>
    <property type="match status" value="1"/>
</dbReference>
<accession>A0A9P5PYW3</accession>
<feature type="region of interest" description="Disordered" evidence="1">
    <location>
        <begin position="155"/>
        <end position="185"/>
    </location>
</feature>
<keyword evidence="5" id="KW-1185">Reference proteome</keyword>
<name>A0A9P5PYW3_9AGAR</name>
<feature type="transmembrane region" description="Helical" evidence="2">
    <location>
        <begin position="189"/>
        <end position="212"/>
    </location>
</feature>
<keyword evidence="2" id="KW-0812">Transmembrane</keyword>
<dbReference type="EMBL" id="JADNRY010000010">
    <property type="protein sequence ID" value="KAF9075119.1"/>
    <property type="molecule type" value="Genomic_DNA"/>
</dbReference>
<evidence type="ECO:0000256" key="2">
    <source>
        <dbReference type="SAM" id="Phobius"/>
    </source>
</evidence>
<keyword evidence="2" id="KW-0472">Membrane</keyword>
<dbReference type="PANTHER" id="PTHR16861">
    <property type="entry name" value="GLYCOPROTEIN 38"/>
    <property type="match status" value="1"/>
</dbReference>
<feature type="chain" id="PRO_5040190955" evidence="3">
    <location>
        <begin position="22"/>
        <end position="259"/>
    </location>
</feature>
<evidence type="ECO:0000313" key="4">
    <source>
        <dbReference type="EMBL" id="KAF9075119.1"/>
    </source>
</evidence>
<evidence type="ECO:0000256" key="1">
    <source>
        <dbReference type="SAM" id="MobiDB-lite"/>
    </source>
</evidence>
<feature type="signal peptide" evidence="3">
    <location>
        <begin position="1"/>
        <end position="21"/>
    </location>
</feature>